<dbReference type="Pfam" id="PF13458">
    <property type="entry name" value="Peripla_BP_6"/>
    <property type="match status" value="1"/>
</dbReference>
<dbReference type="PANTHER" id="PTHR30483:SF37">
    <property type="entry name" value="ABC TRANSPORTER SUBSTRATE-BINDING PROTEIN"/>
    <property type="match status" value="1"/>
</dbReference>
<gene>
    <name evidence="5" type="ORF">H0A62_02450</name>
</gene>
<evidence type="ECO:0000313" key="6">
    <source>
        <dbReference type="Proteomes" id="UP000554144"/>
    </source>
</evidence>
<dbReference type="InterPro" id="IPR028082">
    <property type="entry name" value="Peripla_BP_I"/>
</dbReference>
<comment type="caution">
    <text evidence="5">The sequence shown here is derived from an EMBL/GenBank/DDBJ whole genome shotgun (WGS) entry which is preliminary data.</text>
</comment>
<reference evidence="5 6" key="1">
    <citation type="submission" date="2020-07" db="EMBL/GenBank/DDBJ databases">
        <title>Taxonomic revisions and descriptions of new bacterial species based on genomic comparisons in the high-G+C-content subgroup of the family Alcaligenaceae.</title>
        <authorList>
            <person name="Szabo A."/>
            <person name="Felfoldi T."/>
        </authorList>
    </citation>
    <scope>NUCLEOTIDE SEQUENCE [LARGE SCALE GENOMIC DNA]</scope>
    <source>
        <strain evidence="5 6">DSM 25667</strain>
    </source>
</reference>
<evidence type="ECO:0000256" key="1">
    <source>
        <dbReference type="ARBA" id="ARBA00010062"/>
    </source>
</evidence>
<evidence type="ECO:0000256" key="2">
    <source>
        <dbReference type="ARBA" id="ARBA00022729"/>
    </source>
</evidence>
<keyword evidence="2 3" id="KW-0732">Signal</keyword>
<comment type="similarity">
    <text evidence="1">Belongs to the leucine-binding protein family.</text>
</comment>
<dbReference type="InterPro" id="IPR051010">
    <property type="entry name" value="BCAA_transport"/>
</dbReference>
<dbReference type="AlphaFoldDB" id="A0A853H1K3"/>
<dbReference type="OrthoDB" id="9783240at2"/>
<dbReference type="Proteomes" id="UP000554144">
    <property type="component" value="Unassembled WGS sequence"/>
</dbReference>
<dbReference type="SUPFAM" id="SSF53822">
    <property type="entry name" value="Periplasmic binding protein-like I"/>
    <property type="match status" value="1"/>
</dbReference>
<proteinExistence type="inferred from homology"/>
<organism evidence="5 6">
    <name type="scientific">Pollutimonas harenae</name>
    <dbReference type="NCBI Taxonomy" id="657015"/>
    <lineage>
        <taxon>Bacteria</taxon>
        <taxon>Pseudomonadati</taxon>
        <taxon>Pseudomonadota</taxon>
        <taxon>Betaproteobacteria</taxon>
        <taxon>Burkholderiales</taxon>
        <taxon>Alcaligenaceae</taxon>
        <taxon>Pollutimonas</taxon>
    </lineage>
</organism>
<dbReference type="InterPro" id="IPR028081">
    <property type="entry name" value="Leu-bd"/>
</dbReference>
<name>A0A853H1K3_9BURK</name>
<evidence type="ECO:0000259" key="4">
    <source>
        <dbReference type="Pfam" id="PF13458"/>
    </source>
</evidence>
<protein>
    <submittedName>
        <fullName evidence="5">ABC transporter substrate-binding protein</fullName>
    </submittedName>
</protein>
<dbReference type="PANTHER" id="PTHR30483">
    <property type="entry name" value="LEUCINE-SPECIFIC-BINDING PROTEIN"/>
    <property type="match status" value="1"/>
</dbReference>
<feature type="signal peptide" evidence="3">
    <location>
        <begin position="1"/>
        <end position="29"/>
    </location>
</feature>
<dbReference type="CDD" id="cd06340">
    <property type="entry name" value="PBP1_ABC_ligand_binding-like"/>
    <property type="match status" value="1"/>
</dbReference>
<sequence length="420" mass="46335">MIKQRFGLARLPHLIAACGLICAAAVAHAQDPVKIGCVLPLSGGSAAVGEQTRVGILAAVNQINKTGGIESMGGAKLEAVFGDSQSKADVGVSETERLIQRENVPVLCGAFNSSVTYPSTEIAERNKTPWIVVGSVKDEITERGFKYIFRINNKATYDANEQIESMKLLAKETGKSVKRVAMLFEGGDWGRSHAENIRTLLKENNMELVFDEALPAHQVDLTSQLLKIRASRPDALILAVYTPDQLLFTRQFTQQKLDIPYGVHSVGGGTEDPSFYAAIDAKDVAYYFVQEDWQVDMLEVNKDPLLHEMNDFAKKQLGYDMSAYVAQGITSVYVIKDALERAGSADREKLRDALAQTDITEGPALFTGYQRIKFDENGQNTFAHGVISQNLDGKRRAIWPIENRGDDVKPAWPVPKWSER</sequence>
<evidence type="ECO:0000256" key="3">
    <source>
        <dbReference type="SAM" id="SignalP"/>
    </source>
</evidence>
<feature type="chain" id="PRO_5033038579" evidence="3">
    <location>
        <begin position="30"/>
        <end position="420"/>
    </location>
</feature>
<accession>A0A853H1K3</accession>
<keyword evidence="6" id="KW-1185">Reference proteome</keyword>
<dbReference type="EMBL" id="JACCEV010000001">
    <property type="protein sequence ID" value="NYT84453.1"/>
    <property type="molecule type" value="Genomic_DNA"/>
</dbReference>
<dbReference type="RefSeq" id="WP_130038378.1">
    <property type="nucleotide sequence ID" value="NZ_JACCEV010000001.1"/>
</dbReference>
<dbReference type="Gene3D" id="3.40.50.2300">
    <property type="match status" value="2"/>
</dbReference>
<evidence type="ECO:0000313" key="5">
    <source>
        <dbReference type="EMBL" id="NYT84453.1"/>
    </source>
</evidence>
<feature type="domain" description="Leucine-binding protein" evidence="4">
    <location>
        <begin position="32"/>
        <end position="379"/>
    </location>
</feature>